<dbReference type="EMBL" id="JAFHAP010000009">
    <property type="protein sequence ID" value="MBN2910019.1"/>
    <property type="molecule type" value="Genomic_DNA"/>
</dbReference>
<evidence type="ECO:0000313" key="1">
    <source>
        <dbReference type="EMBL" id="MBN2910019.1"/>
    </source>
</evidence>
<keyword evidence="2" id="KW-1185">Reference proteome</keyword>
<accession>A0ABS2WKT9</accession>
<organism evidence="1 2">
    <name type="scientific">Polycladomyces zharkentensis</name>
    <dbReference type="NCBI Taxonomy" id="2807616"/>
    <lineage>
        <taxon>Bacteria</taxon>
        <taxon>Bacillati</taxon>
        <taxon>Bacillota</taxon>
        <taxon>Bacilli</taxon>
        <taxon>Bacillales</taxon>
        <taxon>Thermoactinomycetaceae</taxon>
        <taxon>Polycladomyces</taxon>
    </lineage>
</organism>
<dbReference type="Pfam" id="PF10842">
    <property type="entry name" value="DUF2642"/>
    <property type="match status" value="1"/>
</dbReference>
<name>A0ABS2WKT9_9BACL</name>
<dbReference type="InterPro" id="IPR020139">
    <property type="entry name" value="DUF2642"/>
</dbReference>
<protein>
    <submittedName>
        <fullName evidence="1">DUF2642 domain-containing protein</fullName>
    </submittedName>
</protein>
<sequence>MHSMIGRWITVETARGSVRGRLYSVLPDHIVVDSGGSPFLIRTQQIIWVVPTPDGKRRRAHQSSSRGNED</sequence>
<evidence type="ECO:0000313" key="2">
    <source>
        <dbReference type="Proteomes" id="UP001177120"/>
    </source>
</evidence>
<dbReference type="Proteomes" id="UP001177120">
    <property type="component" value="Unassembled WGS sequence"/>
</dbReference>
<reference evidence="1" key="1">
    <citation type="journal article" date="2024" name="Int. J. Syst. Evol. Microbiol.">
        <title>Polycladomyces zharkentensis sp. nov., a novel thermophilic cellulose- and starch-degrading member of the Bacillota from a geothermal aquifer in Kazakhstan.</title>
        <authorList>
            <person name="Mashzhan A."/>
            <person name="Kistaubayeva A."/>
            <person name="Javier-Lopez R."/>
            <person name="Bissenova U."/>
            <person name="Bissenbay A."/>
            <person name="Birkeland N.K."/>
        </authorList>
    </citation>
    <scope>NUCLEOTIDE SEQUENCE</scope>
    <source>
        <strain evidence="1">ZKZ2T</strain>
    </source>
</reference>
<gene>
    <name evidence="1" type="ORF">JQC72_10945</name>
</gene>
<proteinExistence type="predicted"/>
<comment type="caution">
    <text evidence="1">The sequence shown here is derived from an EMBL/GenBank/DDBJ whole genome shotgun (WGS) entry which is preliminary data.</text>
</comment>